<sequence>MAENTWGIEDLKVKEHLFKELKFYLIGKICDQVKKILLDGGARETSYLTGIVSLAVSDDANHSEVEEARDMFDLPVVSVKSLGRSLSKMWYSTTVSLSKFMNGFLPEINQIFSNIVACPSQLSGSDTKIIWALITYYGGQLQQELDKSCTHLVVAKPEGAKYECALSHEDKIHIITPDWVIDSVKAKSQQDELKYHPRYLALAKPKAASPEISPEPIDTKPMAPARIPENTNVAQVRTVIPSVQPTTPQTTIANNAHAPNQPLHHTVNTPEPIKQMIRPEHPNSMKLLASEIGSFGQPAVAIDAEVMRSQQQATERRMAWLQQQQQLQQQQLKQQSHAQLPIQNANQSPLIRRQSPVREGTPQPQARMQWGAAPGQAEQQPQARSPGQWQGRLPVPLNVQQQLAWQQLQQKMNLKGGMQQGAHWPHQMQIRDNAPQGPIGQPMTQQWQVAAREMQIRFPQQPQPQPQHQLQWQQLQQREQMKQMQWQQQQQQQQQQQRENTPFLQQQQAKREGLPLQPQQQQQQQQQPPPQSPQQQMPPPFGQHMAAAGKPLTPVSQFQQPQQMPPRMTNTPVSNAPSPASTAVVTRENLQQPVTPTAINFQAQPNDQIRQQMQNSANQQLTPKTKTALANLLNNRLQGSTTGKGFEQTDLANVRPLGQPPVGLPPPPDLGQPRTLRNITNSGMAPDDHTNKPLLGNSEVRDRPGAVTTPQLVAFHGHDPALKIPANLFLIGCVFFIVDYDKIIEAEKLETWKKVIILHGAEIENDYCARCTHVLCENQRNSVVQQAMREGKRCITAHWFNDVVMKKKMTPPWLAVHLPTPFAEDKPCKNQMITVSNFEGDDRARIKHMVSLTGAKYTGYMTRQNTLVICRKPEGVKYEKARLWKIPIVSVQWLHHVLFGHFDAVRLPVAQYQYQQFGGEDPFRIDYALVPHLMAAWRSVIPVSEEVIAARTNEMQTSGKRPLEIDDIQNIKRPKSTVARDNYLVNSTFMPAMEGKPIIMSTGVRLPTDLLRVCIHTAIKQLGGGVTTTPRECTHLVSNTFLRTFNFLCTISHCKYVVTLAWLLQSAKQNTFVDERPFILSDKAREQRFNCNVARILSISNRSKLLKGLKFYATPGVTPSSGILKMIIENAGGDLLTKRLSAKQILLVNQNGPRLVILTCENDLYLCRDLLARQIVVHNVEFVLSGILQQDLDFKSYAFSLNNTIFGMNE</sequence>
<dbReference type="HOGENOM" id="CLU_009382_0_0_1"/>
<evidence type="ECO:0000256" key="6">
    <source>
        <dbReference type="SAM" id="MobiDB-lite"/>
    </source>
</evidence>
<keyword evidence="9" id="KW-1185">Reference proteome</keyword>
<dbReference type="SMART" id="SM00292">
    <property type="entry name" value="BRCT"/>
    <property type="match status" value="5"/>
</dbReference>
<dbReference type="CDD" id="cd17730">
    <property type="entry name" value="BRCT_PAXIP1_rpt4"/>
    <property type="match status" value="1"/>
</dbReference>
<keyword evidence="2" id="KW-0227">DNA damage</keyword>
<feature type="domain" description="BRCT" evidence="7">
    <location>
        <begin position="107"/>
        <end position="197"/>
    </location>
</feature>
<feature type="region of interest" description="Disordered" evidence="6">
    <location>
        <begin position="491"/>
        <end position="583"/>
    </location>
</feature>
<dbReference type="Proteomes" id="UP000014500">
    <property type="component" value="Unassembled WGS sequence"/>
</dbReference>
<evidence type="ECO:0000256" key="2">
    <source>
        <dbReference type="ARBA" id="ARBA00022763"/>
    </source>
</evidence>
<comment type="subcellular location">
    <subcellularLocation>
        <location evidence="1">Nucleus</location>
    </subcellularLocation>
</comment>
<dbReference type="OMA" id="QMQNRQA"/>
<feature type="compositionally biased region" description="Pro residues" evidence="6">
    <location>
        <begin position="527"/>
        <end position="541"/>
    </location>
</feature>
<evidence type="ECO:0000313" key="8">
    <source>
        <dbReference type="EnsemblMetazoa" id="SMAR001174-PA"/>
    </source>
</evidence>
<dbReference type="PROSITE" id="PS50172">
    <property type="entry name" value="BRCT"/>
    <property type="match status" value="4"/>
</dbReference>
<organism evidence="8 9">
    <name type="scientific">Strigamia maritima</name>
    <name type="common">European centipede</name>
    <name type="synonym">Geophilus maritimus</name>
    <dbReference type="NCBI Taxonomy" id="126957"/>
    <lineage>
        <taxon>Eukaryota</taxon>
        <taxon>Metazoa</taxon>
        <taxon>Ecdysozoa</taxon>
        <taxon>Arthropoda</taxon>
        <taxon>Myriapoda</taxon>
        <taxon>Chilopoda</taxon>
        <taxon>Pleurostigmophora</taxon>
        <taxon>Geophilomorpha</taxon>
        <taxon>Linotaeniidae</taxon>
        <taxon>Strigamia</taxon>
    </lineage>
</organism>
<dbReference type="GO" id="GO:0006974">
    <property type="term" value="P:DNA damage response"/>
    <property type="evidence" value="ECO:0007669"/>
    <property type="project" value="UniProtKB-KW"/>
</dbReference>
<protein>
    <recommendedName>
        <fullName evidence="4">PAX-interacting protein 1</fullName>
    </recommendedName>
    <alternativeName>
        <fullName evidence="5">PAX transactivation activation domain-interacting protein</fullName>
    </alternativeName>
</protein>
<evidence type="ECO:0000256" key="3">
    <source>
        <dbReference type="ARBA" id="ARBA00023242"/>
    </source>
</evidence>
<dbReference type="GO" id="GO:0044666">
    <property type="term" value="C:MLL3/4 complex"/>
    <property type="evidence" value="ECO:0007669"/>
    <property type="project" value="TreeGrafter"/>
</dbReference>
<dbReference type="STRING" id="126957.T1IJU7"/>
<feature type="compositionally biased region" description="Low complexity" evidence="6">
    <location>
        <begin position="371"/>
        <end position="383"/>
    </location>
</feature>
<dbReference type="SUPFAM" id="SSF52113">
    <property type="entry name" value="BRCT domain"/>
    <property type="match status" value="4"/>
</dbReference>
<dbReference type="EMBL" id="JH430359">
    <property type="status" value="NOT_ANNOTATED_CDS"/>
    <property type="molecule type" value="Genomic_DNA"/>
</dbReference>
<feature type="region of interest" description="Disordered" evidence="6">
    <location>
        <begin position="655"/>
        <end position="703"/>
    </location>
</feature>
<dbReference type="AlphaFoldDB" id="T1IJU7"/>
<evidence type="ECO:0000256" key="4">
    <source>
        <dbReference type="ARBA" id="ARBA00023858"/>
    </source>
</evidence>
<proteinExistence type="predicted"/>
<feature type="compositionally biased region" description="Polar residues" evidence="6">
    <location>
        <begin position="568"/>
        <end position="583"/>
    </location>
</feature>
<dbReference type="Pfam" id="PF12738">
    <property type="entry name" value="PTCB-BRCT"/>
    <property type="match status" value="2"/>
</dbReference>
<dbReference type="InterPro" id="IPR051579">
    <property type="entry name" value="DDR_Transcriptional_Reg"/>
</dbReference>
<name>T1IJU7_STRMM</name>
<keyword evidence="3" id="KW-0539">Nucleus</keyword>
<evidence type="ECO:0000313" key="9">
    <source>
        <dbReference type="Proteomes" id="UP000014500"/>
    </source>
</evidence>
<evidence type="ECO:0000256" key="1">
    <source>
        <dbReference type="ARBA" id="ARBA00004123"/>
    </source>
</evidence>
<feature type="domain" description="BRCT" evidence="7">
    <location>
        <begin position="823"/>
        <end position="898"/>
    </location>
</feature>
<feature type="domain" description="BRCT" evidence="7">
    <location>
        <begin position="988"/>
        <end position="1080"/>
    </location>
</feature>
<feature type="region of interest" description="Disordered" evidence="6">
    <location>
        <begin position="345"/>
        <end position="392"/>
    </location>
</feature>
<evidence type="ECO:0000259" key="7">
    <source>
        <dbReference type="PROSITE" id="PS50172"/>
    </source>
</evidence>
<dbReference type="InterPro" id="IPR036420">
    <property type="entry name" value="BRCT_dom_sf"/>
</dbReference>
<dbReference type="CDD" id="cd17710">
    <property type="entry name" value="BRCT_PAXIP1_rpt2"/>
    <property type="match status" value="1"/>
</dbReference>
<reference evidence="8" key="2">
    <citation type="submission" date="2015-02" db="UniProtKB">
        <authorList>
            <consortium name="EnsemblMetazoa"/>
        </authorList>
    </citation>
    <scope>IDENTIFICATION</scope>
</reference>
<dbReference type="Pfam" id="PF16770">
    <property type="entry name" value="RTT107_BRCT_5"/>
    <property type="match status" value="1"/>
</dbReference>
<dbReference type="Pfam" id="PF00533">
    <property type="entry name" value="BRCT"/>
    <property type="match status" value="1"/>
</dbReference>
<reference evidence="9" key="1">
    <citation type="submission" date="2011-05" db="EMBL/GenBank/DDBJ databases">
        <authorList>
            <person name="Richards S.R."/>
            <person name="Qu J."/>
            <person name="Jiang H."/>
            <person name="Jhangiani S.N."/>
            <person name="Agravi P."/>
            <person name="Goodspeed R."/>
            <person name="Gross S."/>
            <person name="Mandapat C."/>
            <person name="Jackson L."/>
            <person name="Mathew T."/>
            <person name="Pu L."/>
            <person name="Thornton R."/>
            <person name="Saada N."/>
            <person name="Wilczek-Boney K.B."/>
            <person name="Lee S."/>
            <person name="Kovar C."/>
            <person name="Wu Y."/>
            <person name="Scherer S.E."/>
            <person name="Worley K.C."/>
            <person name="Muzny D.M."/>
            <person name="Gibbs R."/>
        </authorList>
    </citation>
    <scope>NUCLEOTIDE SEQUENCE</scope>
    <source>
        <strain evidence="9">Brora</strain>
    </source>
</reference>
<dbReference type="Pfam" id="PF16589">
    <property type="entry name" value="BRCT_2"/>
    <property type="match status" value="1"/>
</dbReference>
<dbReference type="InterPro" id="IPR001357">
    <property type="entry name" value="BRCT_dom"/>
</dbReference>
<dbReference type="PhylomeDB" id="T1IJU7"/>
<dbReference type="CDD" id="cd18440">
    <property type="entry name" value="BRCT_PAXIP1_rpt6"/>
    <property type="match status" value="1"/>
</dbReference>
<dbReference type="eggNOG" id="KOG2043">
    <property type="taxonomic scope" value="Eukaryota"/>
</dbReference>
<evidence type="ECO:0000256" key="5">
    <source>
        <dbReference type="ARBA" id="ARBA00030146"/>
    </source>
</evidence>
<feature type="domain" description="BRCT" evidence="7">
    <location>
        <begin position="725"/>
        <end position="811"/>
    </location>
</feature>
<dbReference type="EnsemblMetazoa" id="SMAR001174-RA">
    <property type="protein sequence ID" value="SMAR001174-PA"/>
    <property type="gene ID" value="SMAR001174"/>
</dbReference>
<feature type="compositionally biased region" description="Low complexity" evidence="6">
    <location>
        <begin position="557"/>
        <end position="566"/>
    </location>
</feature>
<dbReference type="Gene3D" id="3.40.50.10190">
    <property type="entry name" value="BRCT domain"/>
    <property type="match status" value="5"/>
</dbReference>
<feature type="region of interest" description="Disordered" evidence="6">
    <location>
        <begin position="206"/>
        <end position="225"/>
    </location>
</feature>
<dbReference type="CDD" id="cd17711">
    <property type="entry name" value="BRCT_PAXIP1_rpt3"/>
    <property type="match status" value="1"/>
</dbReference>
<dbReference type="PANTHER" id="PTHR23196">
    <property type="entry name" value="PAX TRANSCRIPTION ACTIVATION DOMAIN INTERACTING PROTEIN"/>
    <property type="match status" value="1"/>
</dbReference>
<feature type="compositionally biased region" description="Low complexity" evidence="6">
    <location>
        <begin position="515"/>
        <end position="526"/>
    </location>
</feature>
<dbReference type="PANTHER" id="PTHR23196:SF1">
    <property type="entry name" value="PAX-INTERACTING PROTEIN 1"/>
    <property type="match status" value="1"/>
</dbReference>
<feature type="compositionally biased region" description="Pro residues" evidence="6">
    <location>
        <begin position="658"/>
        <end position="670"/>
    </location>
</feature>
<accession>T1IJU7</accession>